<dbReference type="Proteomes" id="UP001556118">
    <property type="component" value="Unassembled WGS sequence"/>
</dbReference>
<keyword evidence="6" id="KW-0411">Iron-sulfur</keyword>
<dbReference type="SUPFAM" id="SSF55961">
    <property type="entry name" value="Bet v1-like"/>
    <property type="match status" value="1"/>
</dbReference>
<reference evidence="9 10" key="1">
    <citation type="submission" date="2024-06" db="EMBL/GenBank/DDBJ databases">
        <title>Novosphingobium rhizovicinus M1R2S20.</title>
        <authorList>
            <person name="Sun J.-Q."/>
        </authorList>
    </citation>
    <scope>NUCLEOTIDE SEQUENCE [LARGE SCALE GENOMIC DNA]</scope>
    <source>
        <strain evidence="9 10">M1R2S20</strain>
    </source>
</reference>
<dbReference type="SUPFAM" id="SSF50022">
    <property type="entry name" value="ISP domain"/>
    <property type="match status" value="1"/>
</dbReference>
<dbReference type="PROSITE" id="PS51296">
    <property type="entry name" value="RIESKE"/>
    <property type="match status" value="1"/>
</dbReference>
<evidence type="ECO:0000313" key="9">
    <source>
        <dbReference type="EMBL" id="MEW9856479.1"/>
    </source>
</evidence>
<dbReference type="InterPro" id="IPR015881">
    <property type="entry name" value="ARHD_Rieske_2Fe_2S"/>
</dbReference>
<protein>
    <submittedName>
        <fullName evidence="9">SRPBCC family protein</fullName>
    </submittedName>
</protein>
<evidence type="ECO:0000256" key="4">
    <source>
        <dbReference type="ARBA" id="ARBA00023002"/>
    </source>
</evidence>
<evidence type="ECO:0000256" key="6">
    <source>
        <dbReference type="ARBA" id="ARBA00023014"/>
    </source>
</evidence>
<organism evidence="9 10">
    <name type="scientific">Novosphingobium rhizovicinum</name>
    <dbReference type="NCBI Taxonomy" id="3228928"/>
    <lineage>
        <taxon>Bacteria</taxon>
        <taxon>Pseudomonadati</taxon>
        <taxon>Pseudomonadota</taxon>
        <taxon>Alphaproteobacteria</taxon>
        <taxon>Sphingomonadales</taxon>
        <taxon>Sphingomonadaceae</taxon>
        <taxon>Novosphingobium</taxon>
    </lineage>
</organism>
<dbReference type="PANTHER" id="PTHR43756">
    <property type="entry name" value="CHOLINE MONOOXYGENASE, CHLOROPLASTIC"/>
    <property type="match status" value="1"/>
</dbReference>
<dbReference type="Pfam" id="PF00355">
    <property type="entry name" value="Rieske"/>
    <property type="match status" value="1"/>
</dbReference>
<dbReference type="CDD" id="cd03469">
    <property type="entry name" value="Rieske_RO_Alpha_N"/>
    <property type="match status" value="1"/>
</dbReference>
<dbReference type="RefSeq" id="WP_367774933.1">
    <property type="nucleotide sequence ID" value="NZ_JBFNXR010000052.1"/>
</dbReference>
<dbReference type="Gene3D" id="3.90.380.10">
    <property type="entry name" value="Naphthalene 1,2-dioxygenase Alpha Subunit, Chain A, domain 1"/>
    <property type="match status" value="1"/>
</dbReference>
<dbReference type="Gene3D" id="2.102.10.10">
    <property type="entry name" value="Rieske [2Fe-2S] iron-sulphur domain"/>
    <property type="match status" value="1"/>
</dbReference>
<keyword evidence="7" id="KW-0520">NAD</keyword>
<gene>
    <name evidence="9" type="ORF">ABUH87_15170</name>
</gene>
<dbReference type="PRINTS" id="PR00090">
    <property type="entry name" value="RNGDIOXGNASE"/>
</dbReference>
<evidence type="ECO:0000256" key="1">
    <source>
        <dbReference type="ARBA" id="ARBA00001962"/>
    </source>
</evidence>
<comment type="caution">
    <text evidence="9">The sequence shown here is derived from an EMBL/GenBank/DDBJ whole genome shotgun (WGS) entry which is preliminary data.</text>
</comment>
<dbReference type="PROSITE" id="PS00570">
    <property type="entry name" value="RING_HYDROXYL_ALPHA"/>
    <property type="match status" value="1"/>
</dbReference>
<comment type="cofactor">
    <cofactor evidence="1">
        <name>Fe cation</name>
        <dbReference type="ChEBI" id="CHEBI:24875"/>
    </cofactor>
</comment>
<proteinExistence type="predicted"/>
<dbReference type="EMBL" id="JBFNXR010000052">
    <property type="protein sequence ID" value="MEW9856479.1"/>
    <property type="molecule type" value="Genomic_DNA"/>
</dbReference>
<keyword evidence="4" id="KW-0560">Oxidoreductase</keyword>
<keyword evidence="10" id="KW-1185">Reference proteome</keyword>
<evidence type="ECO:0000256" key="7">
    <source>
        <dbReference type="ARBA" id="ARBA00023027"/>
    </source>
</evidence>
<dbReference type="InterPro" id="IPR001663">
    <property type="entry name" value="Rng_hydr_dOase-A"/>
</dbReference>
<keyword evidence="3" id="KW-0479">Metal-binding</keyword>
<dbReference type="InterPro" id="IPR017941">
    <property type="entry name" value="Rieske_2Fe-2S"/>
</dbReference>
<accession>A0ABV3RGZ9</accession>
<dbReference type="InterPro" id="IPR015879">
    <property type="entry name" value="Ring_hydroxy_dOase_asu_C_dom"/>
</dbReference>
<dbReference type="PANTHER" id="PTHR43756:SF5">
    <property type="entry name" value="CHOLINE MONOOXYGENASE, CHLOROPLASTIC"/>
    <property type="match status" value="1"/>
</dbReference>
<dbReference type="InterPro" id="IPR036922">
    <property type="entry name" value="Rieske_2Fe-2S_sf"/>
</dbReference>
<dbReference type="Pfam" id="PF00848">
    <property type="entry name" value="Ring_hydroxyl_A"/>
    <property type="match status" value="1"/>
</dbReference>
<keyword evidence="2" id="KW-0001">2Fe-2S</keyword>
<evidence type="ECO:0000259" key="8">
    <source>
        <dbReference type="PROSITE" id="PS51296"/>
    </source>
</evidence>
<evidence type="ECO:0000313" key="10">
    <source>
        <dbReference type="Proteomes" id="UP001556118"/>
    </source>
</evidence>
<evidence type="ECO:0000256" key="2">
    <source>
        <dbReference type="ARBA" id="ARBA00022714"/>
    </source>
</evidence>
<sequence length="454" mass="51911">MNVEAAKPGEWMNRASLMSEVDFSAWDMRIPTDRYSCEDYAERELAQLWMKVWQIAGRAEEIPNIGDWKVHKIQDQSFLLVRGKDGQVRGFVNACRHRGNRLCEGKGNGSRFTCRYHNWTYGLDGKALAIAHPDYDGPLEEFVAPKQELGLIPVSVECFAGFIFLNPDRDAPPLATFLGDAKDVLAAYRMDEWVAVGINVREEMACNWKVVMDAFGESYHIQGVHPELLGLSDTSRERFEVFGDHCVATVPFGKVCDDAEQERQDILNVPTEQFPLYAEVLPRFAEVIETYRDADGKLVMPAGLTPKTLFQRAIREQLTGKGYDVSGLTDTQMTDYQYWLFFPNVFIQVCAGDATVIVNEPHPSGDHNRCVWHVMFLQWVPESERAAKTEPVKTMPAGEHYPYHWVLQQDFDQMPIQQDGLRNRLYTEMLLTRSEPRVAHFHAALDRWVQRVAV</sequence>
<evidence type="ECO:0000256" key="3">
    <source>
        <dbReference type="ARBA" id="ARBA00022723"/>
    </source>
</evidence>
<name>A0ABV3RGZ9_9SPHN</name>
<feature type="domain" description="Rieske" evidence="8">
    <location>
        <begin position="53"/>
        <end position="152"/>
    </location>
</feature>
<keyword evidence="5" id="KW-0408">Iron</keyword>
<evidence type="ECO:0000256" key="5">
    <source>
        <dbReference type="ARBA" id="ARBA00023004"/>
    </source>
</evidence>